<evidence type="ECO:0000313" key="2">
    <source>
        <dbReference type="EMBL" id="OEJ98922.1"/>
    </source>
</evidence>
<dbReference type="Gene3D" id="2.60.40.2700">
    <property type="match status" value="1"/>
</dbReference>
<proteinExistence type="predicted"/>
<name>A0A1E5SIH9_9FLAO</name>
<protein>
    <submittedName>
        <fullName evidence="2">Uncharacterized protein</fullName>
    </submittedName>
</protein>
<dbReference type="EMBL" id="MDJD01000054">
    <property type="protein sequence ID" value="OEJ98922.1"/>
    <property type="molecule type" value="Genomic_DNA"/>
</dbReference>
<organism evidence="2 3">
    <name type="scientific">Flavivirga aquatica</name>
    <dbReference type="NCBI Taxonomy" id="1849968"/>
    <lineage>
        <taxon>Bacteria</taxon>
        <taxon>Pseudomonadati</taxon>
        <taxon>Bacteroidota</taxon>
        <taxon>Flavobacteriia</taxon>
        <taxon>Flavobacteriales</taxon>
        <taxon>Flavobacteriaceae</taxon>
        <taxon>Flavivirga</taxon>
    </lineage>
</organism>
<accession>A0A1E5SIH9</accession>
<dbReference type="Proteomes" id="UP000095713">
    <property type="component" value="Unassembled WGS sequence"/>
</dbReference>
<feature type="signal peptide" evidence="1">
    <location>
        <begin position="1"/>
        <end position="21"/>
    </location>
</feature>
<keyword evidence="1" id="KW-0732">Signal</keyword>
<reference evidence="2 3" key="1">
    <citation type="submission" date="2016-05" db="EMBL/GenBank/DDBJ databases">
        <title>Draft Genome Sequence of Algibacter sp. Strain SK-16 Isolated from the Surface Water of Aburatsubo Inlet.</title>
        <authorList>
            <person name="Wong S.-K."/>
            <person name="Yoshizawa S."/>
            <person name="Nakajima Y."/>
            <person name="Ogura Y."/>
            <person name="Tetsuya H."/>
            <person name="Hamasaki K."/>
        </authorList>
    </citation>
    <scope>NUCLEOTIDE SEQUENCE [LARGE SCALE GENOMIC DNA]</scope>
    <source>
        <strain evidence="2 3">SK-16</strain>
    </source>
</reference>
<dbReference type="RefSeq" id="WP_069831605.1">
    <property type="nucleotide sequence ID" value="NZ_MDJD01000054.1"/>
</dbReference>
<feature type="chain" id="PRO_5009185090" evidence="1">
    <location>
        <begin position="22"/>
        <end position="477"/>
    </location>
</feature>
<sequence length="477" mass="53194">MKKLLNTLKPLILLIVFTACSSDDDLIEKKINYVSFVGQLESGNKLLSTYEVSGFTYEDYKTANVKTKWWKADDINGTNAVMIDGATELNYMLTDNDISKFIAVELAIENTINTTLRSPFKGPVDGTIVNTEIVANAIDTQLFNQINTVNKTLVNENIWKGFSLTDTPMYLIHKNANGDADRGFIINPQSTITNAINVPNTENGGLNVVRYDTQVQEALSVINSENGLYDFDFNINGNSVYYIQVYTDIEVEAGSQLATYPGGFFDINTITVASIDFIIHEPFHSYQDTWTFSSGANPTLNQEILELRALAHQIFKNFPNGNLDTNTLETKLKQYVAIIAAETVITGDDSFISGEKLEGTPRYVEKMALRKSFAKRADEPFITGSITDNDYGIVDQATLYGVIDALQYEIGASAYFALKSINNNALEEIEAGKSQYQSAKDFFKMSQSELDQQLQNAKNSVDFSKIQMKVTEWLPLL</sequence>
<dbReference type="STRING" id="1849968.A8C32_06960"/>
<comment type="caution">
    <text evidence="2">The sequence shown here is derived from an EMBL/GenBank/DDBJ whole genome shotgun (WGS) entry which is preliminary data.</text>
</comment>
<evidence type="ECO:0000313" key="3">
    <source>
        <dbReference type="Proteomes" id="UP000095713"/>
    </source>
</evidence>
<gene>
    <name evidence="2" type="ORF">A8C32_06960</name>
</gene>
<keyword evidence="3" id="KW-1185">Reference proteome</keyword>
<dbReference type="OrthoDB" id="581140at2"/>
<evidence type="ECO:0000256" key="1">
    <source>
        <dbReference type="SAM" id="SignalP"/>
    </source>
</evidence>
<dbReference type="PROSITE" id="PS51257">
    <property type="entry name" value="PROKAR_LIPOPROTEIN"/>
    <property type="match status" value="1"/>
</dbReference>
<dbReference type="AlphaFoldDB" id="A0A1E5SIH9"/>